<evidence type="ECO:0000256" key="3">
    <source>
        <dbReference type="ARBA" id="ARBA00022692"/>
    </source>
</evidence>
<accession>A0A672GIA4</accession>
<dbReference type="OMA" id="NCCANRC"/>
<name>A0A672GIA4_SALFA</name>
<dbReference type="Proteomes" id="UP000472267">
    <property type="component" value="Chromosome 3"/>
</dbReference>
<organism evidence="7 8">
    <name type="scientific">Salarias fasciatus</name>
    <name type="common">Jewelled blenny</name>
    <name type="synonym">Blennius fasciatus</name>
    <dbReference type="NCBI Taxonomy" id="181472"/>
    <lineage>
        <taxon>Eukaryota</taxon>
        <taxon>Metazoa</taxon>
        <taxon>Chordata</taxon>
        <taxon>Craniata</taxon>
        <taxon>Vertebrata</taxon>
        <taxon>Euteleostomi</taxon>
        <taxon>Actinopterygii</taxon>
        <taxon>Neopterygii</taxon>
        <taxon>Teleostei</taxon>
        <taxon>Neoteleostei</taxon>
        <taxon>Acanthomorphata</taxon>
        <taxon>Ovalentaria</taxon>
        <taxon>Blenniimorphae</taxon>
        <taxon>Blenniiformes</taxon>
        <taxon>Blennioidei</taxon>
        <taxon>Blenniidae</taxon>
        <taxon>Salariinae</taxon>
        <taxon>Salarias</taxon>
    </lineage>
</organism>
<dbReference type="PANTHER" id="PTHR14198">
    <property type="entry name" value="TRANSMEMBRANE 4 L6 FAMILY MEMBER 1-RELATED"/>
    <property type="match status" value="1"/>
</dbReference>
<feature type="transmembrane region" description="Helical" evidence="6">
    <location>
        <begin position="163"/>
        <end position="182"/>
    </location>
</feature>
<proteinExistence type="inferred from homology"/>
<sequence length="234" mass="24671">MCTGACSKFVAIPLYVLVLVSVVCNILLFFPDFDTKYAQDDGETTPRLTAEVKYMGGVIGGGIMALIPAIHIHLTGTKTCCANRCGMFLSIGFAAAGVAGGVYSLAVAALGLANGPTCLGVSPSNPLPHWGTPFANRYCGSYLTDQSQWALCFEPKDVVQFNLALFSTLLVAAGLQIILCSIQMVNGLFGCICGTCSGKEVRPHSSAPCGGRGNGRRMKFCLKRSNSQPVLCQQ</sequence>
<dbReference type="InParanoid" id="A0A672GIA4"/>
<gene>
    <name evidence="7" type="primary">tm4sf21b</name>
</gene>
<dbReference type="Pfam" id="PF05805">
    <property type="entry name" value="L6_membrane"/>
    <property type="match status" value="1"/>
</dbReference>
<evidence type="ECO:0000313" key="8">
    <source>
        <dbReference type="Proteomes" id="UP000472267"/>
    </source>
</evidence>
<evidence type="ECO:0000256" key="6">
    <source>
        <dbReference type="SAM" id="Phobius"/>
    </source>
</evidence>
<comment type="similarity">
    <text evidence="2">Belongs to the L6 tetraspanin family.</text>
</comment>
<evidence type="ECO:0000256" key="4">
    <source>
        <dbReference type="ARBA" id="ARBA00022989"/>
    </source>
</evidence>
<dbReference type="PANTHER" id="PTHR14198:SF23">
    <property type="entry name" value="SI:CH211-137I24.10"/>
    <property type="match status" value="1"/>
</dbReference>
<dbReference type="GO" id="GO:0016020">
    <property type="term" value="C:membrane"/>
    <property type="evidence" value="ECO:0007669"/>
    <property type="project" value="UniProtKB-SubCell"/>
</dbReference>
<evidence type="ECO:0000256" key="1">
    <source>
        <dbReference type="ARBA" id="ARBA00004141"/>
    </source>
</evidence>
<reference evidence="7" key="3">
    <citation type="submission" date="2025-09" db="UniProtKB">
        <authorList>
            <consortium name="Ensembl"/>
        </authorList>
    </citation>
    <scope>IDENTIFICATION</scope>
</reference>
<keyword evidence="4 6" id="KW-1133">Transmembrane helix</keyword>
<keyword evidence="8" id="KW-1185">Reference proteome</keyword>
<keyword evidence="5 6" id="KW-0472">Membrane</keyword>
<dbReference type="InterPro" id="IPR008661">
    <property type="entry name" value="L6_membrane"/>
</dbReference>
<evidence type="ECO:0000313" key="7">
    <source>
        <dbReference type="Ensembl" id="ENSSFAP00005018022.1"/>
    </source>
</evidence>
<comment type="subcellular location">
    <subcellularLocation>
        <location evidence="1">Membrane</location>
        <topology evidence="1">Multi-pass membrane protein</topology>
    </subcellularLocation>
</comment>
<reference evidence="7" key="1">
    <citation type="submission" date="2019-06" db="EMBL/GenBank/DDBJ databases">
        <authorList>
            <consortium name="Wellcome Sanger Institute Data Sharing"/>
        </authorList>
    </citation>
    <scope>NUCLEOTIDE SEQUENCE [LARGE SCALE GENOMIC DNA]</scope>
</reference>
<dbReference type="Ensembl" id="ENSSFAT00005018750.1">
    <property type="protein sequence ID" value="ENSSFAP00005018022.1"/>
    <property type="gene ID" value="ENSSFAG00005009518.1"/>
</dbReference>
<feature type="transmembrane region" description="Helical" evidence="6">
    <location>
        <begin position="54"/>
        <end position="74"/>
    </location>
</feature>
<evidence type="ECO:0000256" key="2">
    <source>
        <dbReference type="ARBA" id="ARBA00006193"/>
    </source>
</evidence>
<dbReference type="AlphaFoldDB" id="A0A672GIA4"/>
<keyword evidence="3 6" id="KW-0812">Transmembrane</keyword>
<evidence type="ECO:0000256" key="5">
    <source>
        <dbReference type="ARBA" id="ARBA00023136"/>
    </source>
</evidence>
<protein>
    <submittedName>
        <fullName evidence="7">Transmembrane 4 L6 family member 1-like</fullName>
    </submittedName>
</protein>
<feature type="transmembrane region" description="Helical" evidence="6">
    <location>
        <begin position="86"/>
        <end position="113"/>
    </location>
</feature>
<reference evidence="7" key="2">
    <citation type="submission" date="2025-08" db="UniProtKB">
        <authorList>
            <consortium name="Ensembl"/>
        </authorList>
    </citation>
    <scope>IDENTIFICATION</scope>
</reference>
<feature type="transmembrane region" description="Helical" evidence="6">
    <location>
        <begin position="12"/>
        <end position="30"/>
    </location>
</feature>